<feature type="domain" description="YbaK/aminoacyl-tRNA synthetase-associated" evidence="5">
    <location>
        <begin position="35"/>
        <end position="145"/>
    </location>
</feature>
<dbReference type="SUPFAM" id="SSF55826">
    <property type="entry name" value="YbaK/ProRS associated domain"/>
    <property type="match status" value="1"/>
</dbReference>
<name>A0ABT9UXL6_9FIRM</name>
<protein>
    <recommendedName>
        <fullName evidence="4">Cys-tRNA(Pro)/Cys-tRNA(Cys) deacylase</fullName>
        <ecNumber evidence="4">4.2.-.-</ecNumber>
    </recommendedName>
</protein>
<evidence type="ECO:0000256" key="1">
    <source>
        <dbReference type="ARBA" id="ARBA00009798"/>
    </source>
</evidence>
<dbReference type="PIRSF" id="PIRSF006181">
    <property type="entry name" value="EbsC_YbaK"/>
    <property type="match status" value="1"/>
</dbReference>
<organism evidence="6 7">
    <name type="scientific">Eubacterium multiforme</name>
    <dbReference type="NCBI Taxonomy" id="83339"/>
    <lineage>
        <taxon>Bacteria</taxon>
        <taxon>Bacillati</taxon>
        <taxon>Bacillota</taxon>
        <taxon>Clostridia</taxon>
        <taxon>Eubacteriales</taxon>
        <taxon>Eubacteriaceae</taxon>
        <taxon>Eubacterium</taxon>
    </lineage>
</organism>
<evidence type="ECO:0000256" key="2">
    <source>
        <dbReference type="ARBA" id="ARBA00022917"/>
    </source>
</evidence>
<keyword evidence="6" id="KW-0378">Hydrolase</keyword>
<comment type="caution">
    <text evidence="6">The sequence shown here is derived from an EMBL/GenBank/DDBJ whole genome shotgun (WGS) entry which is preliminary data.</text>
</comment>
<gene>
    <name evidence="6" type="ORF">J2S18_003041</name>
</gene>
<dbReference type="EC" id="4.2.-.-" evidence="4"/>
<dbReference type="Gene3D" id="3.90.960.10">
    <property type="entry name" value="YbaK/aminoacyl-tRNA synthetase-associated domain"/>
    <property type="match status" value="1"/>
</dbReference>
<proteinExistence type="inferred from homology"/>
<evidence type="ECO:0000259" key="5">
    <source>
        <dbReference type="Pfam" id="PF04073"/>
    </source>
</evidence>
<dbReference type="GO" id="GO:0016787">
    <property type="term" value="F:hydrolase activity"/>
    <property type="evidence" value="ECO:0007669"/>
    <property type="project" value="UniProtKB-KW"/>
</dbReference>
<accession>A0ABT9UXL6</accession>
<dbReference type="Pfam" id="PF04073">
    <property type="entry name" value="tRNA_edit"/>
    <property type="match status" value="1"/>
</dbReference>
<dbReference type="InterPro" id="IPR036754">
    <property type="entry name" value="YbaK/aa-tRNA-synt-asso_dom_sf"/>
</dbReference>
<evidence type="ECO:0000256" key="3">
    <source>
        <dbReference type="ARBA" id="ARBA00023239"/>
    </source>
</evidence>
<dbReference type="Proteomes" id="UP001228504">
    <property type="component" value="Unassembled WGS sequence"/>
</dbReference>
<dbReference type="InterPro" id="IPR007214">
    <property type="entry name" value="YbaK/aa-tRNA-synth-assoc-dom"/>
</dbReference>
<comment type="similarity">
    <text evidence="1 4">Belongs to the prolyl-tRNA editing family. YbaK/EbsC subfamily.</text>
</comment>
<keyword evidence="7" id="KW-1185">Reference proteome</keyword>
<dbReference type="PANTHER" id="PTHR30411">
    <property type="entry name" value="CYTOPLASMIC PROTEIN"/>
    <property type="match status" value="1"/>
</dbReference>
<keyword evidence="3 4" id="KW-0456">Lyase</keyword>
<dbReference type="InterPro" id="IPR004369">
    <property type="entry name" value="Prolyl-tRNA_editing_YbaK/EbsC"/>
</dbReference>
<evidence type="ECO:0000313" key="6">
    <source>
        <dbReference type="EMBL" id="MDQ0151065.1"/>
    </source>
</evidence>
<dbReference type="RefSeq" id="WP_307488014.1">
    <property type="nucleotide sequence ID" value="NZ_JAUSUF010000017.1"/>
</dbReference>
<reference evidence="6 7" key="1">
    <citation type="submission" date="2023-07" db="EMBL/GenBank/DDBJ databases">
        <title>Genomic Encyclopedia of Type Strains, Phase IV (KMG-IV): sequencing the most valuable type-strain genomes for metagenomic binning, comparative biology and taxonomic classification.</title>
        <authorList>
            <person name="Goeker M."/>
        </authorList>
    </citation>
    <scope>NUCLEOTIDE SEQUENCE [LARGE SCALE GENOMIC DNA]</scope>
    <source>
        <strain evidence="6 7">DSM 20694</strain>
    </source>
</reference>
<evidence type="ECO:0000256" key="4">
    <source>
        <dbReference type="PIRNR" id="PIRNR006181"/>
    </source>
</evidence>
<dbReference type="EMBL" id="JAUSUF010000017">
    <property type="protein sequence ID" value="MDQ0151065.1"/>
    <property type="molecule type" value="Genomic_DNA"/>
</dbReference>
<evidence type="ECO:0000313" key="7">
    <source>
        <dbReference type="Proteomes" id="UP001228504"/>
    </source>
</evidence>
<sequence length="157" mass="17842">MKKTNVMKIFDKEKINYETIIFEFENGYIGNGYIAKELGEPFDMVYKTLVTIGSSNNIYMFLIPVLKKLDLKKCAKICNEKKITLLKKEIIKEFTGYERGGCSPIGMENAKGIFIQNDALKLDEIILSGGAVGVQVKLKLEDLKKIVDFKFEDIAKK</sequence>
<dbReference type="PANTHER" id="PTHR30411:SF0">
    <property type="entry name" value="CYS-TRNA(PRO)_CYS-TRNA(CYS) DEACYLASE YBAK"/>
    <property type="match status" value="1"/>
</dbReference>
<keyword evidence="2 4" id="KW-0648">Protein biosynthesis</keyword>